<dbReference type="Pfam" id="PF04087">
    <property type="entry name" value="DUF389"/>
    <property type="match status" value="1"/>
</dbReference>
<protein>
    <submittedName>
        <fullName evidence="4">Uncharacterized protein</fullName>
    </submittedName>
</protein>
<gene>
    <name evidence="4" type="ORF">V1264_022978</name>
</gene>
<feature type="transmembrane region" description="Helical" evidence="3">
    <location>
        <begin position="212"/>
        <end position="235"/>
    </location>
</feature>
<feature type="transmembrane region" description="Helical" evidence="3">
    <location>
        <begin position="104"/>
        <end position="126"/>
    </location>
</feature>
<feature type="compositionally biased region" description="Basic residues" evidence="2">
    <location>
        <begin position="615"/>
        <end position="630"/>
    </location>
</feature>
<organism evidence="4 5">
    <name type="scientific">Littorina saxatilis</name>
    <dbReference type="NCBI Taxonomy" id="31220"/>
    <lineage>
        <taxon>Eukaryota</taxon>
        <taxon>Metazoa</taxon>
        <taxon>Spiralia</taxon>
        <taxon>Lophotrochozoa</taxon>
        <taxon>Mollusca</taxon>
        <taxon>Gastropoda</taxon>
        <taxon>Caenogastropoda</taxon>
        <taxon>Littorinimorpha</taxon>
        <taxon>Littorinoidea</taxon>
        <taxon>Littorinidae</taxon>
        <taxon>Littorina</taxon>
    </lineage>
</organism>
<keyword evidence="3" id="KW-0472">Membrane</keyword>
<evidence type="ECO:0000256" key="1">
    <source>
        <dbReference type="SAM" id="Coils"/>
    </source>
</evidence>
<evidence type="ECO:0000313" key="5">
    <source>
        <dbReference type="Proteomes" id="UP001374579"/>
    </source>
</evidence>
<dbReference type="InterPro" id="IPR005240">
    <property type="entry name" value="DUF389"/>
</dbReference>
<dbReference type="AlphaFoldDB" id="A0AAN9B627"/>
<dbReference type="EMBL" id="JBAMIC010000011">
    <property type="protein sequence ID" value="KAK7099956.1"/>
    <property type="molecule type" value="Genomic_DNA"/>
</dbReference>
<keyword evidence="3" id="KW-0812">Transmembrane</keyword>
<dbReference type="PANTHER" id="PTHR20992">
    <property type="entry name" value="AT15442P-RELATED"/>
    <property type="match status" value="1"/>
</dbReference>
<feature type="transmembrane region" description="Helical" evidence="3">
    <location>
        <begin position="167"/>
        <end position="192"/>
    </location>
</feature>
<name>A0AAN9B627_9CAEN</name>
<dbReference type="PANTHER" id="PTHR20992:SF9">
    <property type="entry name" value="AT15442P-RELATED"/>
    <property type="match status" value="1"/>
</dbReference>
<reference evidence="4 5" key="1">
    <citation type="submission" date="2024-02" db="EMBL/GenBank/DDBJ databases">
        <title>Chromosome-scale genome assembly of the rough periwinkle Littorina saxatilis.</title>
        <authorList>
            <person name="De Jode A."/>
            <person name="Faria R."/>
            <person name="Formenti G."/>
            <person name="Sims Y."/>
            <person name="Smith T.P."/>
            <person name="Tracey A."/>
            <person name="Wood J.M.D."/>
            <person name="Zagrodzka Z.B."/>
            <person name="Johannesson K."/>
            <person name="Butlin R.K."/>
            <person name="Leder E.H."/>
        </authorList>
    </citation>
    <scope>NUCLEOTIDE SEQUENCE [LARGE SCALE GENOMIC DNA]</scope>
    <source>
        <strain evidence="4">Snail1</strain>
        <tissue evidence="4">Muscle</tissue>
    </source>
</reference>
<keyword evidence="5" id="KW-1185">Reference proteome</keyword>
<accession>A0AAN9B627</accession>
<keyword evidence="1" id="KW-0175">Coiled coil</keyword>
<feature type="transmembrane region" description="Helical" evidence="3">
    <location>
        <begin position="242"/>
        <end position="265"/>
    </location>
</feature>
<evidence type="ECO:0000256" key="3">
    <source>
        <dbReference type="SAM" id="Phobius"/>
    </source>
</evidence>
<proteinExistence type="predicted"/>
<evidence type="ECO:0000313" key="4">
    <source>
        <dbReference type="EMBL" id="KAK7099956.1"/>
    </source>
</evidence>
<comment type="caution">
    <text evidence="4">The sequence shown here is derived from an EMBL/GenBank/DDBJ whole genome shotgun (WGS) entry which is preliminary data.</text>
</comment>
<evidence type="ECO:0000256" key="2">
    <source>
        <dbReference type="SAM" id="MobiDB-lite"/>
    </source>
</evidence>
<feature type="region of interest" description="Disordered" evidence="2">
    <location>
        <begin position="574"/>
        <end position="668"/>
    </location>
</feature>
<sequence length="668" mass="73199">MVTTFFSIQVTFIEETGNRCEEIMLKLENIGVGRVKKSSVSVLPVTIHCDVNEDTDTSEADEEAENEKIEEKVKQMEEKASEFKKSIRSRLVVQQVVKSVEANALFTFDYVMLVVLASMIAALGLVENSSVILVASMLISPLMGPILAGTFGIVIKNSTLRNIGVRSELYGLALCLICGFVCGLIPACLEASSSKWRTAEEWPTLEMSSRGVARGLLVGIMIAVPSGAGVALSVLGGNTGSLVGVAISASLLPPAVNAGMLWSAALMSAIVPPPKVMEAQINNFTETINGTDINRTETIWVTKLVTEGYGLTCPQIKDNEYRHTYFCSTASDFAFLGVISLVLTVLNIFFIFVMGIVVMKIKEVAPKTTTQSDKTFFKTDLKVARESYTTAKGPQSALMGKKWLEEYKAVFRTRAMKQQMEPDTVEEGDDADTREFAELLQSVENSPDVMEVLGRINRSSRPMSEEMAPVFDQAYSSQQYKNPPSTYTTITHATYSGHYPTLRPHVSHTMFQFPPGSRCHTNSPRQLSSTQLTMPPLSAPIYTPIIEGEVLDTVQSGRRKPRKALRLRMPQKTYHVTPLGGKKTKAAPANAGTSSDSSGRRASSTDTNGEDSKKAKAPKKARFMKGKRGKSFQSDAKASLLQIDEEVPMLETRPSNKNKNQNTSFTRI</sequence>
<keyword evidence="3" id="KW-1133">Transmembrane helix</keyword>
<feature type="transmembrane region" description="Helical" evidence="3">
    <location>
        <begin position="333"/>
        <end position="358"/>
    </location>
</feature>
<feature type="compositionally biased region" description="Low complexity" evidence="2">
    <location>
        <begin position="591"/>
        <end position="606"/>
    </location>
</feature>
<feature type="compositionally biased region" description="Polar residues" evidence="2">
    <location>
        <begin position="653"/>
        <end position="668"/>
    </location>
</feature>
<feature type="coiled-coil region" evidence="1">
    <location>
        <begin position="59"/>
        <end position="86"/>
    </location>
</feature>
<feature type="transmembrane region" description="Helical" evidence="3">
    <location>
        <begin position="132"/>
        <end position="155"/>
    </location>
</feature>
<dbReference type="Proteomes" id="UP001374579">
    <property type="component" value="Unassembled WGS sequence"/>
</dbReference>